<proteinExistence type="predicted"/>
<evidence type="ECO:0000313" key="3">
    <source>
        <dbReference type="Proteomes" id="UP001597012"/>
    </source>
</evidence>
<dbReference type="Pfam" id="PF13573">
    <property type="entry name" value="SprB"/>
    <property type="match status" value="2"/>
</dbReference>
<organism evidence="2 3">
    <name type="scientific">Maribacter chungangensis</name>
    <dbReference type="NCBI Taxonomy" id="1069117"/>
    <lineage>
        <taxon>Bacteria</taxon>
        <taxon>Pseudomonadati</taxon>
        <taxon>Bacteroidota</taxon>
        <taxon>Flavobacteriia</taxon>
        <taxon>Flavobacteriales</taxon>
        <taxon>Flavobacteriaceae</taxon>
        <taxon>Maribacter</taxon>
    </lineage>
</organism>
<dbReference type="Pfam" id="PF13585">
    <property type="entry name" value="CHU_C"/>
    <property type="match status" value="1"/>
</dbReference>
<dbReference type="EMBL" id="JBHTHY010000012">
    <property type="protein sequence ID" value="MFD0798556.1"/>
    <property type="molecule type" value="Genomic_DNA"/>
</dbReference>
<keyword evidence="3" id="KW-1185">Reference proteome</keyword>
<keyword evidence="1" id="KW-0732">Signal</keyword>
<feature type="signal peptide" evidence="1">
    <location>
        <begin position="1"/>
        <end position="27"/>
    </location>
</feature>
<name>A0ABW3B6N5_9FLAO</name>
<dbReference type="RefSeq" id="WP_379935380.1">
    <property type="nucleotide sequence ID" value="NZ_JBHTHY010000012.1"/>
</dbReference>
<comment type="caution">
    <text evidence="2">The sequence shown here is derived from an EMBL/GenBank/DDBJ whole genome shotgun (WGS) entry which is preliminary data.</text>
</comment>
<dbReference type="InterPro" id="IPR025667">
    <property type="entry name" value="SprB_repeat"/>
</dbReference>
<dbReference type="NCBIfam" id="TIGR04131">
    <property type="entry name" value="Bac_Flav_CTERM"/>
    <property type="match status" value="1"/>
</dbReference>
<dbReference type="Proteomes" id="UP001597012">
    <property type="component" value="Unassembled WGS sequence"/>
</dbReference>
<evidence type="ECO:0000313" key="2">
    <source>
        <dbReference type="EMBL" id="MFD0798556.1"/>
    </source>
</evidence>
<sequence length="2868" mass="301017">MHTKKPWYTLYALLLIILSAIGSSAVANSNVRVIFEEATVVIQNVVNTADAVFGTAEPKSTSLGTLQNRSASSISSNSSLSAPMFSTIIQGADEEVGCSVQGFTVARFNLCGDFDDRTINLSGGPYGSVSWQILGGSCTPDINEDCPNTGSCYTQVATGATFNLDASTVPSTTGAEFRVVADGQIFYFKVKKSTITQTYVKQDNICGVPGRIQITNLSSAYEFSIDNGISWQGPIFPNLAPGTYNILARLQNTPNTCEYPYEPITVDQLDLGIEATFIDAQCSGDTGSITVTANNVPGPYKYTLLNSSGVAQEFTAFVPDNPYTFSAVGFGTYTVQVETQQCTGDPLNGINPPRQSLDTSGNPIIIGAGLNALDASTEVNSSFGCSTISDVDIILNTNGGSAPYTFTVNGGAVQPSFGNAASNSGTTTFNVTSAGTYDFVITDSNGCTITASSNVEELLPPDITVSGLDGTCSNGGAQIDFTVNDARGYNLSYRINSGDPWVTTPQISVPSGSYPDLEVRYQQGGFECVLPLPTVAVTNVGAISGSATKVSDITCDGSGGTNGGQIDFVGPFTGGSGSGYVFSIDGVNFTGTTSYAGLAAGSYTPIIRDGGGCRLELTPINILPADPPTNLDFAQSNVNCAAGTSDVQLTPTGNAAIVNYSIISPIAFDNGASDTFVGLSTSTSYIFQITDANNCTYTEGFSPAVISSVRARVKSGGDLRVCNGATDGTGTFIIDGFANNYTYQINGGPVVGPQNDTEVDLPLSGAGTYTITVTDADTGCTDTASFDIQQAAVLDLSGSNVTAMSCANGNVGRVRANTTGGWGGNRYTLTLPSGATIGPNSGRTFNNLTLAGTYNLLVEDAEGCTDTFTFNLNPIDAPVLSLDNAASDFCYVPATGATAVVSSTAGTAALGTHEYRINGGTLQPTGTFTNLTPGNYTIEVVDGNNCSDTIAITIAPQLRVNTSLITEIPCGGAPGQIQVQVTGGYASGTGTYEVSSDNGATFAAPVAYTSSTFLFDTAVAGTYVFRVTDNNVTNSGCEATSAPLILNPPINIAAASVVTRPVSCGETGNGVVTITPNATSGIPPYEVNFNGSGWSSQTVYSNLPVGTYPFLVRDARGCETAPADAVIAVDNTTPPDANVTIQQAVCDGSGTLSGGIVINGVTDGLANFDFRIEDATGTEITRQENVDPSMFPLTIVDVNLVPGDYTVITLDANGCTDIDMVTITSNEVVITPIPPPLPPTCDDTAFTYAVSVSGGSGSYEIRLAGQPSFYGLNNTPGVNDHTFSNATDGIQFGIAYTVQVRDTGTGCIYEQEIPPVDAPSTLDITASSTPGACDLNRNGEITYEVTGYVIGDQLRIELLNNDTNTTTVLVPSVTTVALPYTGSLPELPGDYQVVVVNLTDTCRDAVGVTIDQNLPAIDVISDVPANCNAFGQITVQGRGGAGGPYEYAFVTNGAPEPVYPTDYDVQTTFVGAAGDYDVYVRDASGCTSFDIATVIQLDPDLPAPTFTVVNQCDPTSTAFDITVRMPGTVNTPRFTLGGNEQLPTLVGAFWEYTYTVGSPGDYIVDVIDANGCTSQGTATVYNFLSATGTFSTETTCNNADGEITITTFGGSGDFSFVLTGVDYNSGTVGPVTQINNAVFTGLEPGNYEVLVTDRVVNDGSGFCEFNVTDINLNQAAQPVIITEGATDITCRDENNGAVEVTIGPANALVPFTSEDNPITFILNNLTTAAEQDRNNTGSFTNLPAGDYQVQVVTARGCEVLSGVHTINNPLDFSITASAPDFACEPGANRFSSTVVTVSVVDPGTIGAGYQYSITGFSNYQTSPTFEIVDNGAAQNITVYAIDGNGCQTTFDVPTINPPTDVVPSIIEIDPLNCNDDERVRIQVIGTTNFTVSVISATPVAPVTNDPGNNFADVFLPAAGDYLFEITDNIGGCIYPMPVHTVAAPQLPTVLITEAKPVSCFGASDGDLFIEVSDYTGAYDFTVFMADDVLRATPIRTGSFDTNNFPDINGEEARITGLPGGNLVVEVVATNVPFCSNESNVTNIRTPNGALQVSAVPVGNVGCGNANGEIEATGQGGWDTFPYEYRLMLSTDGGTTYTTEVASFSGTNEFTGLAFGFYQVQIQDVEGCTNTFDIVLDEVPQIDAGIRQPTGLDCPNGNNAVLEAYDPSSGDAITAMPGATGGFAGAGYNYRLLYLNGNDNTDINSTSGLQNSPTFIGASGGFISAGWYAIEVSSSFDCLFVTEPYFVDPPPPIAPLLVQTRVPGCGGDGEMRLSIENPDPSFTYQYMRIENGVAVGTYTNMVGTSVLIPGVQGITYQFDVRKTSASSTCLAVRSNGITMTDATGITILPNLPDDISCASELDGRIESFVNGGVGDDLFYLYLGDPVDAFNPAASATLVRGPQADGTFEALAQGTDYYIAVTSGASCMDIAGPFVIERPDPIVFDANPTPVSCNGEEDGTITIEVLSGGVGLTQFAIAPNFNEFFSDAATPGVYTFEDLAAGTYEILIQDENGCFEKDFITVSQPDELQVIDIQTTPELCIGANDGTATFEIAGGTPFTDALISAAPFFEYKVEMIDPIDESGTGTFSAYTGEVLENLQGGASYLIYVQDANFCETTAVFTVGIGVDLTAEPIVEYGCEGIFPNSTVTVRLQDNSLMNDVMFALDPIDPTDAVTALAGVENVWGDLPPGDHTVYVYHQNGCTVFVEFTVDAYEPLTLTAIKTGPNEMEVMAEGGFGGYEYFFNGDSFGDVNVFTTNESMTVKARVVDANGCVVEVAVPFEFTGMLDIPNFFTPDGDNLNDIWSIKNREFFPNIEVRIYDRYGRVVANLTEVAGWDGTYEGKEVPTGDYWYVINANDKDKQRYVGHFTLYR</sequence>
<protein>
    <submittedName>
        <fullName evidence="2">T9SS type B sorting domain-containing protein</fullName>
    </submittedName>
</protein>
<dbReference type="InterPro" id="IPR026341">
    <property type="entry name" value="T9SS_type_B"/>
</dbReference>
<gene>
    <name evidence="2" type="ORF">ACFQZJ_13875</name>
</gene>
<reference evidence="3" key="1">
    <citation type="journal article" date="2019" name="Int. J. Syst. Evol. Microbiol.">
        <title>The Global Catalogue of Microorganisms (GCM) 10K type strain sequencing project: providing services to taxonomists for standard genome sequencing and annotation.</title>
        <authorList>
            <consortium name="The Broad Institute Genomics Platform"/>
            <consortium name="The Broad Institute Genome Sequencing Center for Infectious Disease"/>
            <person name="Wu L."/>
            <person name="Ma J."/>
        </authorList>
    </citation>
    <scope>NUCLEOTIDE SEQUENCE [LARGE SCALE GENOMIC DNA]</scope>
    <source>
        <strain evidence="3">CCUG 61948</strain>
    </source>
</reference>
<feature type="chain" id="PRO_5045772065" evidence="1">
    <location>
        <begin position="28"/>
        <end position="2868"/>
    </location>
</feature>
<accession>A0ABW3B6N5</accession>
<evidence type="ECO:0000256" key="1">
    <source>
        <dbReference type="SAM" id="SignalP"/>
    </source>
</evidence>